<evidence type="ECO:0000259" key="1">
    <source>
        <dbReference type="Pfam" id="PF00753"/>
    </source>
</evidence>
<evidence type="ECO:0000313" key="3">
    <source>
        <dbReference type="Proteomes" id="UP001454086"/>
    </source>
</evidence>
<protein>
    <submittedName>
        <fullName evidence="2">MBL fold metallo-hydrolase</fullName>
    </submittedName>
</protein>
<sequence>MARFEHVAGNTGCLSLKGNCIPVYCMTEKEWIIMDSGSRFDRDELIHYLKEHTINIKAVLTSHAHYDHVGNHAVLQEMFGCE</sequence>
<proteinExistence type="predicted"/>
<dbReference type="EMBL" id="JBBMFM010000272">
    <property type="protein sequence ID" value="MEQ2429097.1"/>
    <property type="molecule type" value="Genomic_DNA"/>
</dbReference>
<evidence type="ECO:0000313" key="2">
    <source>
        <dbReference type="EMBL" id="MEQ2429097.1"/>
    </source>
</evidence>
<feature type="domain" description="Metallo-beta-lactamase" evidence="1">
    <location>
        <begin position="21"/>
        <end position="78"/>
    </location>
</feature>
<reference evidence="2 3" key="1">
    <citation type="submission" date="2024-03" db="EMBL/GenBank/DDBJ databases">
        <title>Human intestinal bacterial collection.</title>
        <authorList>
            <person name="Pauvert C."/>
            <person name="Hitch T.C.A."/>
            <person name="Clavel T."/>
        </authorList>
    </citation>
    <scope>NUCLEOTIDE SEQUENCE [LARGE SCALE GENOMIC DNA]</scope>
    <source>
        <strain evidence="2 3">CLA-SR-H021</strain>
    </source>
</reference>
<dbReference type="InterPro" id="IPR001279">
    <property type="entry name" value="Metallo-B-lactamas"/>
</dbReference>
<gene>
    <name evidence="2" type="ORF">WMQ36_29465</name>
</gene>
<keyword evidence="3" id="KW-1185">Reference proteome</keyword>
<dbReference type="Pfam" id="PF00753">
    <property type="entry name" value="Lactamase_B"/>
    <property type="match status" value="1"/>
</dbReference>
<dbReference type="Proteomes" id="UP001454086">
    <property type="component" value="Unassembled WGS sequence"/>
</dbReference>
<dbReference type="CDD" id="cd06262">
    <property type="entry name" value="metallo-hydrolase-like_MBL-fold"/>
    <property type="match status" value="1"/>
</dbReference>
<feature type="non-terminal residue" evidence="2">
    <location>
        <position position="82"/>
    </location>
</feature>
<dbReference type="SUPFAM" id="SSF56281">
    <property type="entry name" value="Metallo-hydrolase/oxidoreductase"/>
    <property type="match status" value="1"/>
</dbReference>
<accession>A0ABV1DFI2</accession>
<dbReference type="Gene3D" id="3.60.15.10">
    <property type="entry name" value="Ribonuclease Z/Hydroxyacylglutathione hydrolase-like"/>
    <property type="match status" value="1"/>
</dbReference>
<dbReference type="InterPro" id="IPR036866">
    <property type="entry name" value="RibonucZ/Hydroxyglut_hydro"/>
</dbReference>
<comment type="caution">
    <text evidence="2">The sequence shown here is derived from an EMBL/GenBank/DDBJ whole genome shotgun (WGS) entry which is preliminary data.</text>
</comment>
<organism evidence="2 3">
    <name type="scientific">Enterocloster hominis</name>
    <name type="common">ex Hitch et al. 2024</name>
    <dbReference type="NCBI Taxonomy" id="1917870"/>
    <lineage>
        <taxon>Bacteria</taxon>
        <taxon>Bacillati</taxon>
        <taxon>Bacillota</taxon>
        <taxon>Clostridia</taxon>
        <taxon>Lachnospirales</taxon>
        <taxon>Lachnospiraceae</taxon>
        <taxon>Enterocloster</taxon>
    </lineage>
</organism>
<dbReference type="RefSeq" id="WP_349119435.1">
    <property type="nucleotide sequence ID" value="NZ_JBBMFM010000272.1"/>
</dbReference>
<name>A0ABV1DFI2_9FIRM</name>